<keyword evidence="3 8" id="KW-0808">Transferase</keyword>
<evidence type="ECO:0000256" key="4">
    <source>
        <dbReference type="ARBA" id="ARBA00022898"/>
    </source>
</evidence>
<accession>A0A1E5GCS2</accession>
<dbReference type="EC" id="2.9.1.1" evidence="8"/>
<evidence type="ECO:0000256" key="9">
    <source>
        <dbReference type="PIRSR" id="PIRSR618319-50"/>
    </source>
</evidence>
<dbReference type="PATRIC" id="fig|332950.4.peg.785"/>
<gene>
    <name evidence="8" type="primary">selA</name>
    <name evidence="11" type="ORF">BCR25_08415</name>
</gene>
<feature type="modified residue" description="N6-(pyridoxal phosphate)lysine" evidence="8 9">
    <location>
        <position position="290"/>
    </location>
</feature>
<dbReference type="InterPro" id="IPR015421">
    <property type="entry name" value="PyrdxlP-dep_Trfase_major"/>
</dbReference>
<comment type="similarity">
    <text evidence="7 8">Belongs to the SelA family.</text>
</comment>
<evidence type="ECO:0000256" key="5">
    <source>
        <dbReference type="ARBA" id="ARBA00022917"/>
    </source>
</evidence>
<evidence type="ECO:0000313" key="11">
    <source>
        <dbReference type="EMBL" id="OEG10492.1"/>
    </source>
</evidence>
<dbReference type="InterPro" id="IPR004534">
    <property type="entry name" value="SelA_trans"/>
</dbReference>
<comment type="cofactor">
    <cofactor evidence="1 8 9">
        <name>pyridoxal 5'-phosphate</name>
        <dbReference type="ChEBI" id="CHEBI:597326"/>
    </cofactor>
</comment>
<organism evidence="11 12">
    <name type="scientific">Enterococcus termitis</name>
    <dbReference type="NCBI Taxonomy" id="332950"/>
    <lineage>
        <taxon>Bacteria</taxon>
        <taxon>Bacillati</taxon>
        <taxon>Bacillota</taxon>
        <taxon>Bacilli</taxon>
        <taxon>Lactobacillales</taxon>
        <taxon>Enterococcaceae</taxon>
        <taxon>Enterococcus</taxon>
    </lineage>
</organism>
<comment type="pathway">
    <text evidence="8">Aminoacyl-tRNA biosynthesis; selenocysteinyl-tRNA(Sec) biosynthesis; selenocysteinyl-tRNA(Sec) from L-seryl-tRNA(Sec) (bacterial route): step 1/1.</text>
</comment>
<dbReference type="Gene3D" id="3.40.640.10">
    <property type="entry name" value="Type I PLP-dependent aspartate aminotransferase-like (Major domain)"/>
    <property type="match status" value="1"/>
</dbReference>
<comment type="function">
    <text evidence="8">Converts seryl-tRNA(Sec) to selenocysteinyl-tRNA(Sec) required for selenoprotein biosynthesis.</text>
</comment>
<evidence type="ECO:0000256" key="8">
    <source>
        <dbReference type="HAMAP-Rule" id="MF_00423"/>
    </source>
</evidence>
<evidence type="ECO:0000259" key="10">
    <source>
        <dbReference type="Pfam" id="PF12390"/>
    </source>
</evidence>
<dbReference type="HAMAP" id="MF_00423">
    <property type="entry name" value="SelA"/>
    <property type="match status" value="1"/>
</dbReference>
<dbReference type="PANTHER" id="PTHR32328:SF0">
    <property type="entry name" value="L-SERYL-TRNA(SEC) SELENIUM TRANSFERASE"/>
    <property type="match status" value="1"/>
</dbReference>
<keyword evidence="6 8" id="KW-0711">Selenium</keyword>
<name>A0A1E5GCS2_9ENTE</name>
<dbReference type="GO" id="GO:0004125">
    <property type="term" value="F:L-seryl-tRNA(Sec) selenium transferase activity"/>
    <property type="evidence" value="ECO:0007669"/>
    <property type="project" value="UniProtKB-UniRule"/>
</dbReference>
<dbReference type="Proteomes" id="UP000095094">
    <property type="component" value="Unassembled WGS sequence"/>
</dbReference>
<reference evidence="12" key="1">
    <citation type="submission" date="2016-09" db="EMBL/GenBank/DDBJ databases">
        <authorList>
            <person name="Gulvik C.A."/>
        </authorList>
    </citation>
    <scope>NUCLEOTIDE SEQUENCE [LARGE SCALE GENOMIC DNA]</scope>
    <source>
        <strain evidence="12">LMG 8895</strain>
    </source>
</reference>
<evidence type="ECO:0000256" key="3">
    <source>
        <dbReference type="ARBA" id="ARBA00022679"/>
    </source>
</evidence>
<dbReference type="Gene3D" id="3.90.1150.180">
    <property type="match status" value="1"/>
</dbReference>
<feature type="domain" description="L-seryl-tRNA selenium transferase N-terminal" evidence="10">
    <location>
        <begin position="5"/>
        <end position="38"/>
    </location>
</feature>
<keyword evidence="4 8" id="KW-0663">Pyridoxal phosphate</keyword>
<dbReference type="AlphaFoldDB" id="A0A1E5GCS2"/>
<dbReference type="InterPro" id="IPR015424">
    <property type="entry name" value="PyrdxlP-dep_Trfase"/>
</dbReference>
<keyword evidence="12" id="KW-1185">Reference proteome</keyword>
<dbReference type="NCBIfam" id="TIGR00474">
    <property type="entry name" value="selA"/>
    <property type="match status" value="1"/>
</dbReference>
<dbReference type="GO" id="GO:0001514">
    <property type="term" value="P:selenocysteine incorporation"/>
    <property type="evidence" value="ECO:0007669"/>
    <property type="project" value="UniProtKB-UniRule"/>
</dbReference>
<proteinExistence type="inferred from homology"/>
<dbReference type="GO" id="GO:0005737">
    <property type="term" value="C:cytoplasm"/>
    <property type="evidence" value="ECO:0007669"/>
    <property type="project" value="UniProtKB-SubCell"/>
</dbReference>
<dbReference type="Pfam" id="PF03841">
    <property type="entry name" value="SelA"/>
    <property type="match status" value="1"/>
</dbReference>
<comment type="subcellular location">
    <subcellularLocation>
        <location evidence="8">Cytoplasm</location>
    </subcellularLocation>
</comment>
<evidence type="ECO:0000256" key="2">
    <source>
        <dbReference type="ARBA" id="ARBA00022490"/>
    </source>
</evidence>
<dbReference type="EMBL" id="MIJY01000043">
    <property type="protein sequence ID" value="OEG10492.1"/>
    <property type="molecule type" value="Genomic_DNA"/>
</dbReference>
<dbReference type="InterPro" id="IPR018319">
    <property type="entry name" value="SelA-like"/>
</dbReference>
<dbReference type="UniPathway" id="UPA00906">
    <property type="reaction ID" value="UER00896"/>
</dbReference>
<protein>
    <recommendedName>
        <fullName evidence="8">L-seryl-tRNA(Sec) selenium transferase</fullName>
        <ecNumber evidence="8">2.9.1.1</ecNumber>
    </recommendedName>
    <alternativeName>
        <fullName evidence="8">Selenocysteine synthase</fullName>
        <shortName evidence="8">Sec synthase</shortName>
    </alternativeName>
    <alternativeName>
        <fullName evidence="8">Selenocysteinyl-tRNA(Sec) synthase</fullName>
    </alternativeName>
</protein>
<comment type="catalytic activity">
    <reaction evidence="8">
        <text>L-seryl-tRNA(Sec) + selenophosphate + H(+) = L-selenocysteinyl-tRNA(Sec) + phosphate</text>
        <dbReference type="Rhea" id="RHEA:22728"/>
        <dbReference type="Rhea" id="RHEA-COMP:9742"/>
        <dbReference type="Rhea" id="RHEA-COMP:9743"/>
        <dbReference type="ChEBI" id="CHEBI:15378"/>
        <dbReference type="ChEBI" id="CHEBI:16144"/>
        <dbReference type="ChEBI" id="CHEBI:43474"/>
        <dbReference type="ChEBI" id="CHEBI:78533"/>
        <dbReference type="ChEBI" id="CHEBI:78573"/>
        <dbReference type="EC" id="2.9.1.1"/>
    </reaction>
</comment>
<dbReference type="Pfam" id="PF12390">
    <property type="entry name" value="Se-cys_synth_N"/>
    <property type="match status" value="1"/>
</dbReference>
<dbReference type="RefSeq" id="WP_069664273.1">
    <property type="nucleotide sequence ID" value="NZ_JBHUJJ010000001.1"/>
</dbReference>
<keyword evidence="5 8" id="KW-0648">Protein biosynthesis</keyword>
<dbReference type="InterPro" id="IPR025862">
    <property type="entry name" value="SelA_trans_N_dom"/>
</dbReference>
<comment type="caution">
    <text evidence="11">The sequence shown here is derived from an EMBL/GenBank/DDBJ whole genome shotgun (WGS) entry which is preliminary data.</text>
</comment>
<evidence type="ECO:0000313" key="12">
    <source>
        <dbReference type="Proteomes" id="UP000095094"/>
    </source>
</evidence>
<evidence type="ECO:0000256" key="1">
    <source>
        <dbReference type="ARBA" id="ARBA00001933"/>
    </source>
</evidence>
<dbReference type="GO" id="GO:0001717">
    <property type="term" value="P:conversion of seryl-tRNAsec to selenocys-tRNAsec"/>
    <property type="evidence" value="ECO:0007669"/>
    <property type="project" value="UniProtKB-UniRule"/>
</dbReference>
<keyword evidence="2 8" id="KW-0963">Cytoplasm</keyword>
<evidence type="ECO:0000256" key="7">
    <source>
        <dbReference type="ARBA" id="ARBA00044507"/>
    </source>
</evidence>
<sequence length="457" mass="50079">MQSLLANIPAVDQILKTKPIDKLLAIHSSALVKKIVQTETSVLRQAILAGTCQSISQEALITTICEKIQKQSACSFKTVINATGTVLHTNLGRANLSRYIANEVFNIAQHASTLEYNLETGQRGSRYEHVEDLLCQLTNAEAALVVNNNAAAVLLALSTIGQGKEFVISRGELVEIGGSFRIPDIIELSGGRLKEVGTTNKTHAADYEKGISEQTRAILKVHTSNYKVVGFTETVDYKTLAKIARKYDLPLVNDLGSGLLLNMEKYGFPPEPTVQEIVQYCDVVTFSGDKLLGGPQAGIIVGKKEAIQAMKNHPLTRALRVDKMTIMALTGTLKCYLDEGTVLERIPTLQKLTCSKETLHQKAECLLQELATLSLPMEFTKTEESAKVGGGAYPEVELPSVQICVKSKVLSASELEQRLRVATTPIIVRVKNDAIYLDLRTIEDEELALITEQFREL</sequence>
<dbReference type="PANTHER" id="PTHR32328">
    <property type="entry name" value="L-SERYL-TRNA(SEC) SELENIUM TRANSFERASE"/>
    <property type="match status" value="1"/>
</dbReference>
<evidence type="ECO:0000256" key="6">
    <source>
        <dbReference type="ARBA" id="ARBA00023266"/>
    </source>
</evidence>
<dbReference type="SUPFAM" id="SSF53383">
    <property type="entry name" value="PLP-dependent transferases"/>
    <property type="match status" value="1"/>
</dbReference>